<dbReference type="OrthoDB" id="9801785at2"/>
<evidence type="ECO:0000259" key="1">
    <source>
        <dbReference type="Pfam" id="PF01370"/>
    </source>
</evidence>
<dbReference type="AlphaFoldDB" id="A0A2U2PCD8"/>
<gene>
    <name evidence="2" type="ORF">DDR33_19750</name>
</gene>
<evidence type="ECO:0000313" key="2">
    <source>
        <dbReference type="EMBL" id="PWG78964.1"/>
    </source>
</evidence>
<keyword evidence="3" id="KW-1185">Reference proteome</keyword>
<dbReference type="PANTHER" id="PTHR43245">
    <property type="entry name" value="BIFUNCTIONAL POLYMYXIN RESISTANCE PROTEIN ARNA"/>
    <property type="match status" value="1"/>
</dbReference>
<proteinExistence type="predicted"/>
<protein>
    <submittedName>
        <fullName evidence="2">NAD-dependent epimerase</fullName>
    </submittedName>
</protein>
<accession>A0A2U2PCD8</accession>
<dbReference type="SUPFAM" id="SSF51735">
    <property type="entry name" value="NAD(P)-binding Rossmann-fold domains"/>
    <property type="match status" value="1"/>
</dbReference>
<organism evidence="2 3">
    <name type="scientific">Pararcticibacter amylolyticus</name>
    <dbReference type="NCBI Taxonomy" id="2173175"/>
    <lineage>
        <taxon>Bacteria</taxon>
        <taxon>Pseudomonadati</taxon>
        <taxon>Bacteroidota</taxon>
        <taxon>Sphingobacteriia</taxon>
        <taxon>Sphingobacteriales</taxon>
        <taxon>Sphingobacteriaceae</taxon>
        <taxon>Pararcticibacter</taxon>
    </lineage>
</organism>
<dbReference type="InterPro" id="IPR036291">
    <property type="entry name" value="NAD(P)-bd_dom_sf"/>
</dbReference>
<dbReference type="Pfam" id="PF01370">
    <property type="entry name" value="Epimerase"/>
    <property type="match status" value="1"/>
</dbReference>
<evidence type="ECO:0000313" key="3">
    <source>
        <dbReference type="Proteomes" id="UP000245647"/>
    </source>
</evidence>
<reference evidence="2 3" key="1">
    <citation type="submission" date="2018-04" db="EMBL/GenBank/DDBJ databases">
        <title>Pedobacter chongqingensis sp. nov., isolated from a rottenly hemp rope.</title>
        <authorList>
            <person name="Cai Y."/>
        </authorList>
    </citation>
    <scope>NUCLEOTIDE SEQUENCE [LARGE SCALE GENOMIC DNA]</scope>
    <source>
        <strain evidence="2 3">FJ4-8</strain>
    </source>
</reference>
<sequence>MKILITGNMGYVGPAVVSQLRATFPEATLIGYDMAYFASYLTNATVFPESKLDMQIFGDVRTISASVLRGVDAIVHLAAISNDPMGNQYEDVTLDVNYRSSVRIAELAKKEGVGAFVFASSCSMYGAAEDEAKTEASKLNPLTAYARSKVFTEQGLNPLADQDFTVTCLRFATACGMSSRLRLDLVLNDFVAGAVASGEINILSDGSPWRPLIHVRDMARAIEWAVGREAVNGGEFLALNTGSNLWNFQVLELAEAVSACIPGTRVSVNKNAAPDKRSYRVDFSLFNSLAPDYQPLYTLTQAIEELYLGLSEMEFKDPEFRSSHLMRLKALSHLLNTKQVNGDLQWIPSNRINYNDKLQTEVI</sequence>
<dbReference type="InterPro" id="IPR001509">
    <property type="entry name" value="Epimerase_deHydtase"/>
</dbReference>
<dbReference type="PANTHER" id="PTHR43245:SF23">
    <property type="entry name" value="NAD(P)-BINDING DOMAIN-CONTAINING PROTEIN"/>
    <property type="match status" value="1"/>
</dbReference>
<feature type="domain" description="NAD-dependent epimerase/dehydratase" evidence="1">
    <location>
        <begin position="3"/>
        <end position="228"/>
    </location>
</feature>
<dbReference type="EMBL" id="QEAS01000019">
    <property type="protein sequence ID" value="PWG78964.1"/>
    <property type="molecule type" value="Genomic_DNA"/>
</dbReference>
<comment type="caution">
    <text evidence="2">The sequence shown here is derived from an EMBL/GenBank/DDBJ whole genome shotgun (WGS) entry which is preliminary data.</text>
</comment>
<name>A0A2U2PCD8_9SPHI</name>
<dbReference type="Proteomes" id="UP000245647">
    <property type="component" value="Unassembled WGS sequence"/>
</dbReference>
<dbReference type="RefSeq" id="WP_109417599.1">
    <property type="nucleotide sequence ID" value="NZ_QEAS01000019.1"/>
</dbReference>
<dbReference type="Gene3D" id="3.40.50.720">
    <property type="entry name" value="NAD(P)-binding Rossmann-like Domain"/>
    <property type="match status" value="1"/>
</dbReference>
<dbReference type="InterPro" id="IPR050177">
    <property type="entry name" value="Lipid_A_modif_metabolic_enz"/>
</dbReference>
<dbReference type="CDD" id="cd08946">
    <property type="entry name" value="SDR_e"/>
    <property type="match status" value="1"/>
</dbReference>